<accession>A0A0G0QQ74</accession>
<evidence type="ECO:0000313" key="1">
    <source>
        <dbReference type="EMBL" id="KKR42268.1"/>
    </source>
</evidence>
<sequence length="64" mass="6721">MANIERNVIVTPVSDKGIVEVNFPDGRGVVGWLGSVDATTGTAMIRTIIPRGKNGLMVPISVIS</sequence>
<dbReference type="AlphaFoldDB" id="A0A0G0QQ74"/>
<gene>
    <name evidence="1" type="ORF">UT77_C0003G0063</name>
</gene>
<protein>
    <submittedName>
        <fullName evidence="1">Uncharacterized protein</fullName>
    </submittedName>
</protein>
<reference evidence="1 2" key="1">
    <citation type="journal article" date="2015" name="Nature">
        <title>rRNA introns, odd ribosomes, and small enigmatic genomes across a large radiation of phyla.</title>
        <authorList>
            <person name="Brown C.T."/>
            <person name="Hug L.A."/>
            <person name="Thomas B.C."/>
            <person name="Sharon I."/>
            <person name="Castelle C.J."/>
            <person name="Singh A."/>
            <person name="Wilkins M.J."/>
            <person name="Williams K.H."/>
            <person name="Banfield J.F."/>
        </authorList>
    </citation>
    <scope>NUCLEOTIDE SEQUENCE [LARGE SCALE GENOMIC DNA]</scope>
</reference>
<name>A0A0G0QQ74_9BACT</name>
<dbReference type="Proteomes" id="UP000034881">
    <property type="component" value="Unassembled WGS sequence"/>
</dbReference>
<evidence type="ECO:0000313" key="2">
    <source>
        <dbReference type="Proteomes" id="UP000034881"/>
    </source>
</evidence>
<dbReference type="EMBL" id="LBYB01000003">
    <property type="protein sequence ID" value="KKR42268.1"/>
    <property type="molecule type" value="Genomic_DNA"/>
</dbReference>
<proteinExistence type="predicted"/>
<comment type="caution">
    <text evidence="1">The sequence shown here is derived from an EMBL/GenBank/DDBJ whole genome shotgun (WGS) entry which is preliminary data.</text>
</comment>
<organism evidence="1 2">
    <name type="scientific">Candidatus Daviesbacteria bacterium GW2011_GWC2_40_12</name>
    <dbReference type="NCBI Taxonomy" id="1618431"/>
    <lineage>
        <taxon>Bacteria</taxon>
        <taxon>Candidatus Daviesiibacteriota</taxon>
    </lineage>
</organism>